<protein>
    <submittedName>
        <fullName evidence="3">DUF2147 domain-containing protein</fullName>
    </submittedName>
</protein>
<keyword evidence="4" id="KW-1185">Reference proteome</keyword>
<dbReference type="AlphaFoldDB" id="A0A5C8ZL70"/>
<name>A0A5C8ZL70_9GAMM</name>
<dbReference type="Proteomes" id="UP000321933">
    <property type="component" value="Unassembled WGS sequence"/>
</dbReference>
<accession>A0A5C8ZL70</accession>
<dbReference type="PANTHER" id="PTHR36919">
    <property type="entry name" value="BLR1215 PROTEIN"/>
    <property type="match status" value="1"/>
</dbReference>
<evidence type="ECO:0000313" key="3">
    <source>
        <dbReference type="EMBL" id="TXS89326.1"/>
    </source>
</evidence>
<gene>
    <name evidence="3" type="ORF">FVW59_17565</name>
</gene>
<evidence type="ECO:0000259" key="2">
    <source>
        <dbReference type="Pfam" id="PF09917"/>
    </source>
</evidence>
<proteinExistence type="predicted"/>
<keyword evidence="1" id="KW-0732">Signal</keyword>
<reference evidence="3 4" key="1">
    <citation type="submission" date="2019-08" db="EMBL/GenBank/DDBJ databases">
        <title>Parahaliea maris sp. nov., isolated from the surface seawater.</title>
        <authorList>
            <person name="Liu Y."/>
        </authorList>
    </citation>
    <scope>NUCLEOTIDE SEQUENCE [LARGE SCALE GENOMIC DNA]</scope>
    <source>
        <strain evidence="3 4">S2-26</strain>
    </source>
</reference>
<dbReference type="InterPro" id="IPR019223">
    <property type="entry name" value="DUF2147"/>
</dbReference>
<organism evidence="3 4">
    <name type="scientific">Parahaliea aestuarii</name>
    <dbReference type="NCBI Taxonomy" id="1852021"/>
    <lineage>
        <taxon>Bacteria</taxon>
        <taxon>Pseudomonadati</taxon>
        <taxon>Pseudomonadota</taxon>
        <taxon>Gammaproteobacteria</taxon>
        <taxon>Cellvibrionales</taxon>
        <taxon>Halieaceae</taxon>
        <taxon>Parahaliea</taxon>
    </lineage>
</organism>
<evidence type="ECO:0000256" key="1">
    <source>
        <dbReference type="SAM" id="SignalP"/>
    </source>
</evidence>
<feature type="domain" description="DUF2147" evidence="2">
    <location>
        <begin position="27"/>
        <end position="143"/>
    </location>
</feature>
<comment type="caution">
    <text evidence="3">The sequence shown here is derived from an EMBL/GenBank/DDBJ whole genome shotgun (WGS) entry which is preliminary data.</text>
</comment>
<evidence type="ECO:0000313" key="4">
    <source>
        <dbReference type="Proteomes" id="UP000321933"/>
    </source>
</evidence>
<dbReference type="EMBL" id="VRYZ01000009">
    <property type="protein sequence ID" value="TXS89326.1"/>
    <property type="molecule type" value="Genomic_DNA"/>
</dbReference>
<sequence>MNPAHIVALLALCLPTLALADAVSPEGQWRSIDDETGKPKGVVEVRIEEGELSGRLLRLIEPSEPDPVCKACEGERKDQPIEGMVILWGLSGSGADWDDGKVLDPESGKVYDASVTVIDGGARLELRGYMGVSWLGRTQVWERIDTAAP</sequence>
<dbReference type="OrthoDB" id="9814399at2"/>
<dbReference type="Pfam" id="PF09917">
    <property type="entry name" value="DUF2147"/>
    <property type="match status" value="1"/>
</dbReference>
<dbReference type="RefSeq" id="WP_148065688.1">
    <property type="nucleotide sequence ID" value="NZ_VRYZ01000009.1"/>
</dbReference>
<feature type="signal peptide" evidence="1">
    <location>
        <begin position="1"/>
        <end position="20"/>
    </location>
</feature>
<dbReference type="Gene3D" id="2.40.128.520">
    <property type="match status" value="1"/>
</dbReference>
<dbReference type="PANTHER" id="PTHR36919:SF3">
    <property type="entry name" value="BLL5882 PROTEIN"/>
    <property type="match status" value="1"/>
</dbReference>
<feature type="chain" id="PRO_5022726903" evidence="1">
    <location>
        <begin position="21"/>
        <end position="149"/>
    </location>
</feature>